<dbReference type="Proteomes" id="UP000837857">
    <property type="component" value="Chromosome 29"/>
</dbReference>
<keyword evidence="4" id="KW-1185">Reference proteome</keyword>
<name>A0ABN8IPW4_9NEOP</name>
<feature type="chain" id="PRO_5045312530" evidence="2">
    <location>
        <begin position="22"/>
        <end position="156"/>
    </location>
</feature>
<protein>
    <submittedName>
        <fullName evidence="3">Uncharacterized protein</fullName>
    </submittedName>
</protein>
<evidence type="ECO:0000313" key="3">
    <source>
        <dbReference type="EMBL" id="CAH2062172.1"/>
    </source>
</evidence>
<organism evidence="3 4">
    <name type="scientific">Iphiclides podalirius</name>
    <name type="common">scarce swallowtail</name>
    <dbReference type="NCBI Taxonomy" id="110791"/>
    <lineage>
        <taxon>Eukaryota</taxon>
        <taxon>Metazoa</taxon>
        <taxon>Ecdysozoa</taxon>
        <taxon>Arthropoda</taxon>
        <taxon>Hexapoda</taxon>
        <taxon>Insecta</taxon>
        <taxon>Pterygota</taxon>
        <taxon>Neoptera</taxon>
        <taxon>Endopterygota</taxon>
        <taxon>Lepidoptera</taxon>
        <taxon>Glossata</taxon>
        <taxon>Ditrysia</taxon>
        <taxon>Papilionoidea</taxon>
        <taxon>Papilionidae</taxon>
        <taxon>Papilioninae</taxon>
        <taxon>Iphiclides</taxon>
    </lineage>
</organism>
<dbReference type="Pfam" id="PF06355">
    <property type="entry name" value="Aegerolysin"/>
    <property type="match status" value="1"/>
</dbReference>
<comment type="similarity">
    <text evidence="1">Belongs to the aegerolysin family.</text>
</comment>
<accession>A0ABN8IPW4</accession>
<keyword evidence="2" id="KW-0732">Signal</keyword>
<feature type="signal peptide" evidence="2">
    <location>
        <begin position="1"/>
        <end position="21"/>
    </location>
</feature>
<dbReference type="EMBL" id="OW152841">
    <property type="protein sequence ID" value="CAH2062172.1"/>
    <property type="molecule type" value="Genomic_DNA"/>
</dbReference>
<dbReference type="InterPro" id="IPR009413">
    <property type="entry name" value="Aegerolysin-typ"/>
</dbReference>
<sequence>MKTTSLIQFTVLALVLECVTSRRLLPPKRRGYYANFLVTNGKGVSEEGFIMNAALSWGKWRLGGRDVTTVNNIGFNSDKSADFLASGRSGSPSGTEGTFEIHEGAKKVAIVEFSIPFWGKNELKIRDLDDQFVCNQRGFTPNGSPTININCHKKTR</sequence>
<evidence type="ECO:0000313" key="4">
    <source>
        <dbReference type="Proteomes" id="UP000837857"/>
    </source>
</evidence>
<evidence type="ECO:0000256" key="1">
    <source>
        <dbReference type="ARBA" id="ARBA00010795"/>
    </source>
</evidence>
<proteinExistence type="inferred from homology"/>
<feature type="non-terminal residue" evidence="3">
    <location>
        <position position="156"/>
    </location>
</feature>
<gene>
    <name evidence="3" type="ORF">IPOD504_LOCUS11739</name>
</gene>
<evidence type="ECO:0000256" key="2">
    <source>
        <dbReference type="SAM" id="SignalP"/>
    </source>
</evidence>
<reference evidence="3" key="1">
    <citation type="submission" date="2022-03" db="EMBL/GenBank/DDBJ databases">
        <authorList>
            <person name="Martin H S."/>
        </authorList>
    </citation>
    <scope>NUCLEOTIDE SEQUENCE</scope>
</reference>
<dbReference type="Gene3D" id="2.60.270.50">
    <property type="match status" value="1"/>
</dbReference>